<evidence type="ECO:0008006" key="3">
    <source>
        <dbReference type="Google" id="ProtNLM"/>
    </source>
</evidence>
<accession>Q01YX6</accession>
<dbReference type="HOGENOM" id="CLU_1936731_0_0_0"/>
<feature type="signal peptide" evidence="1">
    <location>
        <begin position="1"/>
        <end position="27"/>
    </location>
</feature>
<dbReference type="InParanoid" id="Q01YX6"/>
<dbReference type="STRING" id="234267.Acid_4175"/>
<gene>
    <name evidence="2" type="ordered locus">Acid_4175</name>
</gene>
<reference evidence="2" key="1">
    <citation type="submission" date="2006-10" db="EMBL/GenBank/DDBJ databases">
        <title>Complete sequence of Solibacter usitatus Ellin6076.</title>
        <authorList>
            <consortium name="US DOE Joint Genome Institute"/>
            <person name="Copeland A."/>
            <person name="Lucas S."/>
            <person name="Lapidus A."/>
            <person name="Barry K."/>
            <person name="Detter J.C."/>
            <person name="Glavina del Rio T."/>
            <person name="Hammon N."/>
            <person name="Israni S."/>
            <person name="Dalin E."/>
            <person name="Tice H."/>
            <person name="Pitluck S."/>
            <person name="Thompson L.S."/>
            <person name="Brettin T."/>
            <person name="Bruce D."/>
            <person name="Han C."/>
            <person name="Tapia R."/>
            <person name="Gilna P."/>
            <person name="Schmutz J."/>
            <person name="Larimer F."/>
            <person name="Land M."/>
            <person name="Hauser L."/>
            <person name="Kyrpides N."/>
            <person name="Mikhailova N."/>
            <person name="Janssen P.H."/>
            <person name="Kuske C.R."/>
            <person name="Richardson P."/>
        </authorList>
    </citation>
    <scope>NUCLEOTIDE SEQUENCE</scope>
    <source>
        <strain evidence="2">Ellin6076</strain>
    </source>
</reference>
<keyword evidence="1" id="KW-0732">Signal</keyword>
<dbReference type="AlphaFoldDB" id="Q01YX6"/>
<dbReference type="Gene3D" id="2.60.40.1120">
    <property type="entry name" value="Carboxypeptidase-like, regulatory domain"/>
    <property type="match status" value="1"/>
</dbReference>
<dbReference type="InterPro" id="IPR008969">
    <property type="entry name" value="CarboxyPept-like_regulatory"/>
</dbReference>
<name>Q01YX6_SOLUE</name>
<dbReference type="OrthoDB" id="129532at2"/>
<proteinExistence type="predicted"/>
<dbReference type="SUPFAM" id="SSF49464">
    <property type="entry name" value="Carboxypeptidase regulatory domain-like"/>
    <property type="match status" value="1"/>
</dbReference>
<organism evidence="2">
    <name type="scientific">Solibacter usitatus (strain Ellin6076)</name>
    <dbReference type="NCBI Taxonomy" id="234267"/>
    <lineage>
        <taxon>Bacteria</taxon>
        <taxon>Pseudomonadati</taxon>
        <taxon>Acidobacteriota</taxon>
        <taxon>Terriglobia</taxon>
        <taxon>Bryobacterales</taxon>
        <taxon>Solibacteraceae</taxon>
        <taxon>Candidatus Solibacter</taxon>
    </lineage>
</organism>
<dbReference type="KEGG" id="sus:Acid_4175"/>
<feature type="chain" id="PRO_5004162873" description="Carboxypeptidase regulatory-like domain-containing protein" evidence="1">
    <location>
        <begin position="28"/>
        <end position="130"/>
    </location>
</feature>
<dbReference type="EMBL" id="CP000473">
    <property type="protein sequence ID" value="ABJ85139.1"/>
    <property type="molecule type" value="Genomic_DNA"/>
</dbReference>
<sequence precursor="true">MPNRGNLLRPLFVSMLLLAAAAASAFAAPMTKINIVVKSQGGKPVDRASVVVRFVQGHSVVKLGKAIKTTFELRTNQDGEARIPAIPQGKILVQIIAKGFQTFGQTYDVTEEEKTLEITLNPPQQQYSAH</sequence>
<evidence type="ECO:0000256" key="1">
    <source>
        <dbReference type="SAM" id="SignalP"/>
    </source>
</evidence>
<protein>
    <recommendedName>
        <fullName evidence="3">Carboxypeptidase regulatory-like domain-containing protein</fullName>
    </recommendedName>
</protein>
<evidence type="ECO:0000313" key="2">
    <source>
        <dbReference type="EMBL" id="ABJ85139.1"/>
    </source>
</evidence>